<dbReference type="AlphaFoldDB" id="A0A0C3HST7"/>
<protein>
    <submittedName>
        <fullName evidence="1">Uncharacterized protein</fullName>
    </submittedName>
</protein>
<reference evidence="1 2" key="1">
    <citation type="submission" date="2015-01" db="EMBL/GenBank/DDBJ databases">
        <title>Draft genome of Vibrio mytili type strain CAIM 528.</title>
        <authorList>
            <person name="Gonzalez-Castillo A."/>
            <person name="Gomez-Gil B."/>
            <person name="Enciso-Ibarra J."/>
        </authorList>
    </citation>
    <scope>NUCLEOTIDE SEQUENCE [LARGE SCALE GENOMIC DNA]</scope>
    <source>
        <strain evidence="1 2">CAIM 528</strain>
    </source>
</reference>
<accession>A0A0C3HST7</accession>
<dbReference type="Proteomes" id="UP000031977">
    <property type="component" value="Unassembled WGS sequence"/>
</dbReference>
<dbReference type="RefSeq" id="WP_041155160.1">
    <property type="nucleotide sequence ID" value="NZ_CBCRVP010000012.1"/>
</dbReference>
<proteinExistence type="predicted"/>
<dbReference type="EMBL" id="JXOK01000026">
    <property type="protein sequence ID" value="KIN11246.1"/>
    <property type="molecule type" value="Genomic_DNA"/>
</dbReference>
<comment type="caution">
    <text evidence="1">The sequence shown here is derived from an EMBL/GenBank/DDBJ whole genome shotgun (WGS) entry which is preliminary data.</text>
</comment>
<name>A0A0C3HST7_9VIBR</name>
<keyword evidence="2" id="KW-1185">Reference proteome</keyword>
<gene>
    <name evidence="1" type="ORF">SU60_08610</name>
</gene>
<evidence type="ECO:0000313" key="1">
    <source>
        <dbReference type="EMBL" id="KIN11246.1"/>
    </source>
</evidence>
<organism evidence="1 2">
    <name type="scientific">Vibrio mytili</name>
    <dbReference type="NCBI Taxonomy" id="50718"/>
    <lineage>
        <taxon>Bacteria</taxon>
        <taxon>Pseudomonadati</taxon>
        <taxon>Pseudomonadota</taxon>
        <taxon>Gammaproteobacteria</taxon>
        <taxon>Vibrionales</taxon>
        <taxon>Vibrionaceae</taxon>
        <taxon>Vibrio</taxon>
    </lineage>
</organism>
<evidence type="ECO:0000313" key="2">
    <source>
        <dbReference type="Proteomes" id="UP000031977"/>
    </source>
</evidence>
<sequence>MININTETWPEFILLKDEETQVNQSYDKAVEDFGAIHRAKVIVFIWRNESHNDTHFSYFVSLACQISYKFGYIQTRTYARKR</sequence>